<feature type="compositionally biased region" description="Polar residues" evidence="1">
    <location>
        <begin position="222"/>
        <end position="235"/>
    </location>
</feature>
<evidence type="ECO:0000313" key="3">
    <source>
        <dbReference type="Proteomes" id="UP000326565"/>
    </source>
</evidence>
<gene>
    <name evidence="2" type="ORF">BDV29DRAFT_176571</name>
</gene>
<feature type="compositionally biased region" description="Basic and acidic residues" evidence="1">
    <location>
        <begin position="1"/>
        <end position="16"/>
    </location>
</feature>
<feature type="compositionally biased region" description="Polar residues" evidence="1">
    <location>
        <begin position="324"/>
        <end position="334"/>
    </location>
</feature>
<dbReference type="EMBL" id="ML732238">
    <property type="protein sequence ID" value="KAB8072822.1"/>
    <property type="molecule type" value="Genomic_DNA"/>
</dbReference>
<feature type="region of interest" description="Disordered" evidence="1">
    <location>
        <begin position="1"/>
        <end position="438"/>
    </location>
</feature>
<feature type="compositionally biased region" description="Basic and acidic residues" evidence="1">
    <location>
        <begin position="263"/>
        <end position="276"/>
    </location>
</feature>
<sequence>MDWDRNRRFDDHRGGESYRPAGPRGYIRRSRSPRNRSPRLVADTWVPSPSRTYGRARSRSPPAFRGRPSRSPPFYNRDTGPGSSYMKTCSPPRRFSPRREGRPRSPLPTSWRPRSPYSESRSRDFSRDRNTPKRLRDQLPPNLDFRSARRERFPLTAPDPYTRPTSPSRRSLLRDNFVRVPMVPRSRSPIQEGRRDRHAENYIAPRRRSPSPRGVPFAYTSAPGSVSNSRRSSPFTDKVGAFQSENRVRSPASQPIAYRRLSRNSEHSPSRQERTALSKLNPSQDETRIGSPAVDQATGYSGKGSSSDLSGRCPSLEVQEKDSTQLNTTHSGTVPSHPRAYSTAQNQSPPSGPSHGPKSLAAQTRSSNISLLSAPTRPRGGPSFKENVWGGTSARRGPVTGGAHGPPTGPRSSHVPIGPGAEIHRHHTYRQSSVTGAPYTRTPRYMNHLTGLCSIVPGGKFLPSNLDALMEKRLSQLDADKDRLIEQIADSQRLKLVGLRDWDRLDRENSICALKSELAEGHLQRITDGESAHISSIF</sequence>
<evidence type="ECO:0000313" key="2">
    <source>
        <dbReference type="EMBL" id="KAB8072822.1"/>
    </source>
</evidence>
<feature type="compositionally biased region" description="Polar residues" evidence="1">
    <location>
        <begin position="361"/>
        <end position="373"/>
    </location>
</feature>
<feature type="compositionally biased region" description="Basic residues" evidence="1">
    <location>
        <begin position="26"/>
        <end position="37"/>
    </location>
</feature>
<accession>A0A5N5X0E4</accession>
<feature type="compositionally biased region" description="Low complexity" evidence="1">
    <location>
        <begin position="107"/>
        <end position="119"/>
    </location>
</feature>
<evidence type="ECO:0008006" key="4">
    <source>
        <dbReference type="Google" id="ProtNLM"/>
    </source>
</evidence>
<dbReference type="Proteomes" id="UP000326565">
    <property type="component" value="Unassembled WGS sequence"/>
</dbReference>
<feature type="compositionally biased region" description="Basic and acidic residues" evidence="1">
    <location>
        <begin position="120"/>
        <end position="137"/>
    </location>
</feature>
<dbReference type="OrthoDB" id="5424692at2759"/>
<dbReference type="AlphaFoldDB" id="A0A5N5X0E4"/>
<proteinExistence type="predicted"/>
<evidence type="ECO:0000256" key="1">
    <source>
        <dbReference type="SAM" id="MobiDB-lite"/>
    </source>
</evidence>
<keyword evidence="3" id="KW-1185">Reference proteome</keyword>
<name>A0A5N5X0E4_9EURO</name>
<protein>
    <recommendedName>
        <fullName evidence="4">Serine/arginine repetitive matrix protein 1</fullName>
    </recommendedName>
</protein>
<reference evidence="2 3" key="1">
    <citation type="submission" date="2019-04" db="EMBL/GenBank/DDBJ databases">
        <title>Friends and foes A comparative genomics study of 23 Aspergillus species from section Flavi.</title>
        <authorList>
            <consortium name="DOE Joint Genome Institute"/>
            <person name="Kjaerbolling I."/>
            <person name="Vesth T."/>
            <person name="Frisvad J.C."/>
            <person name="Nybo J.L."/>
            <person name="Theobald S."/>
            <person name="Kildgaard S."/>
            <person name="Isbrandt T."/>
            <person name="Kuo A."/>
            <person name="Sato A."/>
            <person name="Lyhne E.K."/>
            <person name="Kogle M.E."/>
            <person name="Wiebenga A."/>
            <person name="Kun R.S."/>
            <person name="Lubbers R.J."/>
            <person name="Makela M.R."/>
            <person name="Barry K."/>
            <person name="Chovatia M."/>
            <person name="Clum A."/>
            <person name="Daum C."/>
            <person name="Haridas S."/>
            <person name="He G."/>
            <person name="LaButti K."/>
            <person name="Lipzen A."/>
            <person name="Mondo S."/>
            <person name="Riley R."/>
            <person name="Salamov A."/>
            <person name="Simmons B.A."/>
            <person name="Magnuson J.K."/>
            <person name="Henrissat B."/>
            <person name="Mortensen U.H."/>
            <person name="Larsen T.O."/>
            <person name="Devries R.P."/>
            <person name="Grigoriev I.V."/>
            <person name="Machida M."/>
            <person name="Baker S.E."/>
            <person name="Andersen M.R."/>
        </authorList>
    </citation>
    <scope>NUCLEOTIDE SEQUENCE [LARGE SCALE GENOMIC DNA]</scope>
    <source>
        <strain evidence="2 3">CBS 151.66</strain>
    </source>
</reference>
<organism evidence="2 3">
    <name type="scientific">Aspergillus leporis</name>
    <dbReference type="NCBI Taxonomy" id="41062"/>
    <lineage>
        <taxon>Eukaryota</taxon>
        <taxon>Fungi</taxon>
        <taxon>Dikarya</taxon>
        <taxon>Ascomycota</taxon>
        <taxon>Pezizomycotina</taxon>
        <taxon>Eurotiomycetes</taxon>
        <taxon>Eurotiomycetidae</taxon>
        <taxon>Eurotiales</taxon>
        <taxon>Aspergillaceae</taxon>
        <taxon>Aspergillus</taxon>
        <taxon>Aspergillus subgen. Circumdati</taxon>
    </lineage>
</organism>